<dbReference type="AlphaFoldDB" id="A0A0P7XT97"/>
<protein>
    <submittedName>
        <fullName evidence="2">Toxin-antitoxin system antidote component</fullName>
    </submittedName>
</protein>
<evidence type="ECO:0000313" key="2">
    <source>
        <dbReference type="EMBL" id="KPQ20135.1"/>
    </source>
</evidence>
<name>A0A0P7XT97_9BACT</name>
<dbReference type="OrthoDB" id="1122071at2"/>
<organism evidence="2 3">
    <name type="scientific">Algoriphagus marincola HL-49</name>
    <dbReference type="NCBI Taxonomy" id="1305737"/>
    <lineage>
        <taxon>Bacteria</taxon>
        <taxon>Pseudomonadati</taxon>
        <taxon>Bacteroidota</taxon>
        <taxon>Cytophagia</taxon>
        <taxon>Cytophagales</taxon>
        <taxon>Cyclobacteriaceae</taxon>
        <taxon>Algoriphagus</taxon>
    </lineage>
</organism>
<accession>A0A0P7XT97</accession>
<dbReference type="eggNOG" id="ENOG5032ZP0">
    <property type="taxonomic scope" value="Bacteria"/>
</dbReference>
<gene>
    <name evidence="2" type="ORF">HLUCCX10_00025</name>
</gene>
<evidence type="ECO:0000313" key="3">
    <source>
        <dbReference type="Proteomes" id="UP000050421"/>
    </source>
</evidence>
<evidence type="ECO:0000256" key="1">
    <source>
        <dbReference type="SAM" id="MobiDB-lite"/>
    </source>
</evidence>
<dbReference type="EMBL" id="LJXT01000001">
    <property type="protein sequence ID" value="KPQ20135.1"/>
    <property type="molecule type" value="Genomic_DNA"/>
</dbReference>
<reference evidence="2 3" key="1">
    <citation type="submission" date="2015-09" db="EMBL/GenBank/DDBJ databases">
        <title>Identification and resolution of microdiversity through metagenomic sequencing of parallel consortia.</title>
        <authorList>
            <person name="Nelson W.C."/>
            <person name="Romine M.F."/>
            <person name="Lindemann S.R."/>
        </authorList>
    </citation>
    <scope>NUCLEOTIDE SEQUENCE [LARGE SCALE GENOMIC DNA]</scope>
    <source>
        <strain evidence="2">HL-49</strain>
    </source>
</reference>
<comment type="caution">
    <text evidence="2">The sequence shown here is derived from an EMBL/GenBank/DDBJ whole genome shotgun (WGS) entry which is preliminary data.</text>
</comment>
<feature type="compositionally biased region" description="Basic and acidic residues" evidence="1">
    <location>
        <begin position="60"/>
        <end position="72"/>
    </location>
</feature>
<dbReference type="PATRIC" id="fig|1305737.6.peg.443"/>
<sequence length="72" mass="8274">MDIALEKIKLIEWLAGLEDVGVLKELIALKENSGQDWWENLSKEERKEIETGMNQADAGDLTKHKDVMSKYQ</sequence>
<dbReference type="Proteomes" id="UP000050421">
    <property type="component" value="Unassembled WGS sequence"/>
</dbReference>
<proteinExistence type="predicted"/>
<dbReference type="STRING" id="1305737.GCA_000526355_03424"/>
<feature type="region of interest" description="Disordered" evidence="1">
    <location>
        <begin position="48"/>
        <end position="72"/>
    </location>
</feature>